<feature type="region of interest" description="Disordered" evidence="9">
    <location>
        <begin position="397"/>
        <end position="442"/>
    </location>
</feature>
<dbReference type="GO" id="GO:0006869">
    <property type="term" value="P:lipid transport"/>
    <property type="evidence" value="ECO:0007669"/>
    <property type="project" value="UniProtKB-KW"/>
</dbReference>
<protein>
    <submittedName>
        <fullName evidence="11">PH domain-containing</fullName>
    </submittedName>
</protein>
<evidence type="ECO:0000256" key="6">
    <source>
        <dbReference type="ARBA" id="ARBA00023055"/>
    </source>
</evidence>
<dbReference type="PROSITE" id="PS51847">
    <property type="entry name" value="SMP"/>
    <property type="match status" value="1"/>
</dbReference>
<evidence type="ECO:0000256" key="3">
    <source>
        <dbReference type="ARBA" id="ARBA00022692"/>
    </source>
</evidence>
<evidence type="ECO:0000256" key="5">
    <source>
        <dbReference type="ARBA" id="ARBA00022989"/>
    </source>
</evidence>
<keyword evidence="7" id="KW-0446">Lipid-binding</keyword>
<gene>
    <name evidence="11" type="ORF">C2E20_9258</name>
</gene>
<feature type="compositionally biased region" description="Low complexity" evidence="9">
    <location>
        <begin position="155"/>
        <end position="166"/>
    </location>
</feature>
<feature type="region of interest" description="Disordered" evidence="9">
    <location>
        <begin position="841"/>
        <end position="890"/>
    </location>
</feature>
<organism evidence="11 12">
    <name type="scientific">Micractinium conductrix</name>
    <dbReference type="NCBI Taxonomy" id="554055"/>
    <lineage>
        <taxon>Eukaryota</taxon>
        <taxon>Viridiplantae</taxon>
        <taxon>Chlorophyta</taxon>
        <taxon>core chlorophytes</taxon>
        <taxon>Trebouxiophyceae</taxon>
        <taxon>Chlorellales</taxon>
        <taxon>Chlorellaceae</taxon>
        <taxon>Chlorella clade</taxon>
        <taxon>Micractinium</taxon>
    </lineage>
</organism>
<accession>A0A2P6UYZ9</accession>
<dbReference type="GO" id="GO:0008289">
    <property type="term" value="F:lipid binding"/>
    <property type="evidence" value="ECO:0007669"/>
    <property type="project" value="UniProtKB-KW"/>
</dbReference>
<evidence type="ECO:0000256" key="9">
    <source>
        <dbReference type="SAM" id="MobiDB-lite"/>
    </source>
</evidence>
<feature type="region of interest" description="Disordered" evidence="9">
    <location>
        <begin position="563"/>
        <end position="586"/>
    </location>
</feature>
<dbReference type="InterPro" id="IPR031468">
    <property type="entry name" value="SMP_LBD"/>
</dbReference>
<evidence type="ECO:0000313" key="12">
    <source>
        <dbReference type="Proteomes" id="UP000239649"/>
    </source>
</evidence>
<feature type="compositionally biased region" description="Polar residues" evidence="9">
    <location>
        <begin position="169"/>
        <end position="179"/>
    </location>
</feature>
<keyword evidence="12" id="KW-1185">Reference proteome</keyword>
<comment type="caution">
    <text evidence="11">The sequence shown here is derived from an EMBL/GenBank/DDBJ whole genome shotgun (WGS) entry which is preliminary data.</text>
</comment>
<feature type="compositionally biased region" description="Low complexity" evidence="9">
    <location>
        <begin position="1002"/>
        <end position="1012"/>
    </location>
</feature>
<proteinExistence type="predicted"/>
<keyword evidence="5" id="KW-1133">Transmembrane helix</keyword>
<feature type="region of interest" description="Disordered" evidence="9">
    <location>
        <begin position="691"/>
        <end position="749"/>
    </location>
</feature>
<name>A0A2P6UYZ9_9CHLO</name>
<evidence type="ECO:0000256" key="1">
    <source>
        <dbReference type="ARBA" id="ARBA00004586"/>
    </source>
</evidence>
<evidence type="ECO:0000256" key="2">
    <source>
        <dbReference type="ARBA" id="ARBA00022448"/>
    </source>
</evidence>
<keyword evidence="8" id="KW-0472">Membrane</keyword>
<comment type="subcellular location">
    <subcellularLocation>
        <location evidence="1">Endoplasmic reticulum membrane</location>
    </subcellularLocation>
</comment>
<feature type="compositionally biased region" description="Low complexity" evidence="9">
    <location>
        <begin position="942"/>
        <end position="960"/>
    </location>
</feature>
<dbReference type="AlphaFoldDB" id="A0A2P6UYZ9"/>
<reference evidence="11 12" key="1">
    <citation type="journal article" date="2018" name="Plant J.">
        <title>Genome sequences of Chlorella sorokiniana UTEX 1602 and Micractinium conductrix SAG 241.80: implications to maltose excretion by a green alga.</title>
        <authorList>
            <person name="Arriola M.B."/>
            <person name="Velmurugan N."/>
            <person name="Zhang Y."/>
            <person name="Plunkett M.H."/>
            <person name="Hondzo H."/>
            <person name="Barney B.M."/>
        </authorList>
    </citation>
    <scope>NUCLEOTIDE SEQUENCE [LARGE SCALE GENOMIC DNA]</scope>
    <source>
        <strain evidence="11 12">SAG 241.80</strain>
    </source>
</reference>
<dbReference type="Proteomes" id="UP000239649">
    <property type="component" value="Unassembled WGS sequence"/>
</dbReference>
<dbReference type="GO" id="GO:0005789">
    <property type="term" value="C:endoplasmic reticulum membrane"/>
    <property type="evidence" value="ECO:0007669"/>
    <property type="project" value="UniProtKB-SubCell"/>
</dbReference>
<feature type="compositionally biased region" description="Pro residues" evidence="9">
    <location>
        <begin position="121"/>
        <end position="133"/>
    </location>
</feature>
<dbReference type="EMBL" id="LHPF02000146">
    <property type="protein sequence ID" value="PSC67065.1"/>
    <property type="molecule type" value="Genomic_DNA"/>
</dbReference>
<feature type="compositionally biased region" description="Low complexity" evidence="9">
    <location>
        <begin position="1020"/>
        <end position="1038"/>
    </location>
</feature>
<feature type="compositionally biased region" description="Low complexity" evidence="9">
    <location>
        <begin position="1059"/>
        <end position="1070"/>
    </location>
</feature>
<dbReference type="PANTHER" id="PTHR13466:SF0">
    <property type="entry name" value="SMP-LTD DOMAIN-CONTAINING PROTEIN"/>
    <property type="match status" value="1"/>
</dbReference>
<evidence type="ECO:0000256" key="8">
    <source>
        <dbReference type="ARBA" id="ARBA00023136"/>
    </source>
</evidence>
<keyword evidence="2" id="KW-0813">Transport</keyword>
<keyword evidence="6" id="KW-0445">Lipid transport</keyword>
<feature type="compositionally biased region" description="Gly residues" evidence="9">
    <location>
        <begin position="282"/>
        <end position="292"/>
    </location>
</feature>
<feature type="compositionally biased region" description="Low complexity" evidence="9">
    <location>
        <begin position="576"/>
        <end position="586"/>
    </location>
</feature>
<feature type="compositionally biased region" description="Low complexity" evidence="9">
    <location>
        <begin position="1109"/>
        <end position="1125"/>
    </location>
</feature>
<feature type="region of interest" description="Disordered" evidence="9">
    <location>
        <begin position="1109"/>
        <end position="1149"/>
    </location>
</feature>
<feature type="region of interest" description="Disordered" evidence="9">
    <location>
        <begin position="118"/>
        <end position="180"/>
    </location>
</feature>
<dbReference type="OrthoDB" id="514563at2759"/>
<keyword evidence="3" id="KW-0812">Transmembrane</keyword>
<feature type="compositionally biased region" description="Low complexity" evidence="9">
    <location>
        <begin position="692"/>
        <end position="749"/>
    </location>
</feature>
<evidence type="ECO:0000256" key="4">
    <source>
        <dbReference type="ARBA" id="ARBA00022824"/>
    </source>
</evidence>
<feature type="region of interest" description="Disordered" evidence="9">
    <location>
        <begin position="910"/>
        <end position="963"/>
    </location>
</feature>
<feature type="compositionally biased region" description="Low complexity" evidence="9">
    <location>
        <begin position="413"/>
        <end position="440"/>
    </location>
</feature>
<feature type="region of interest" description="Disordered" evidence="9">
    <location>
        <begin position="1002"/>
        <end position="1082"/>
    </location>
</feature>
<evidence type="ECO:0000256" key="7">
    <source>
        <dbReference type="ARBA" id="ARBA00023121"/>
    </source>
</evidence>
<feature type="region of interest" description="Disordered" evidence="9">
    <location>
        <begin position="282"/>
        <end position="360"/>
    </location>
</feature>
<evidence type="ECO:0000259" key="10">
    <source>
        <dbReference type="PROSITE" id="PS51847"/>
    </source>
</evidence>
<keyword evidence="4" id="KW-0256">Endoplasmic reticulum</keyword>
<sequence length="1149" mass="119371">MAGVLLGLAGAGGALALAFYQVTHQRPGAPAATRAAQLQPSGRARRRGAAAAAHAATLPGPAPPHAISLRGEFSGIVYTAPASAWRREDTPGNWPPTCEPSHPFRAWEATVSQGTLVLRPLLPPPGAKPPSPPRGTGGGGAQQDKLPAGGGSSTAAEAPPGADQAATRGASSRAGTSACQGRHPLEGCTVELVVEGLNGRSEWIRRAPLLVAHPQWNLLEGEPAFYLWADDPASKQQWLHALGWWCQDSERLAAIDAMYAAYCQSMRDRSLLEYPEHVPQLEGGGEPAGGAAGEAAQVAGGGGQPAGARRGWKGWGQRVQTMRRKMQRGRSGAGDFPGVDGELAAGGSVPPSPDKRGSLALRASPAKPSLLDAAATSAEMSSLDSIIEARWMQSRKIQASMRSPQGGLLETEQPAAAEGDQEAAAEAQAAPAPDGGMPLPEGLPPLLSPDYVVNAFVARLAFDLLRRPDFTEYLRARIQRQLGRMQRPEYIQTLEVVGVDAGGAAPSLRNLRALPQPEAAIWPQVMFDMRYQGAFTVTIEMKVDFREAGAWGRLDQALTRLAQGKPRGSSGGGGPPHAASAPSMSTAARSALEEAWPHGCLDPAAPGNRLFYSFVAPPHLELSARPELAGRLLKYSYHIARVSNWVEQRMRAALTKTVVFPGGGDLLLPMLLSLDHPNAADGLPSLGRYAEQQQAGLPSQQQQPSAVQQQAAAPAQQSAAPVQQQTAAPTQQQQAVQRPRTSSSQELQLEPSLSQLPSLEQVASGAVAVPAATRGGSAAAGGSDGHLIGPRYGGSSASEAAPGSLEFDIWAAAGSRGGPAAGDERGHPSAVDAWDAALAQERRASGSSAPTPRFASQHWQQPPPPPVSLDDGGSPPAAAPPSGRLATGLSLPAAGRPALQLRLSATRSLDPDFTSSAEHTRFGESPAAALPNYTGGVRRTLSARSDGSAGSLSARSAGGREPVGVAISRSLDKLRRQGGSLQHGTAQEAAAHAEHLVAAATLQQQQQAHQPQPQRPASPPQQQHLQQQSHLGGSSQRPSSPPQHEDLSLREQYSPRSPPHAGGSPAAAGGDPRGVRQPGSFKAQAKGFLTKVNAAGKALASQVHELQQQRAAVRQASRASAPGNGVERGEGSGGSPGLTRRSASQQAVL</sequence>
<dbReference type="CDD" id="cd21675">
    <property type="entry name" value="SMP_TEX2"/>
    <property type="match status" value="1"/>
</dbReference>
<evidence type="ECO:0000313" key="11">
    <source>
        <dbReference type="EMBL" id="PSC67065.1"/>
    </source>
</evidence>
<feature type="compositionally biased region" description="Low complexity" evidence="9">
    <location>
        <begin position="872"/>
        <end position="883"/>
    </location>
</feature>
<dbReference type="PANTHER" id="PTHR13466">
    <property type="entry name" value="TEX2 PROTEIN-RELATED"/>
    <property type="match status" value="1"/>
</dbReference>
<feature type="domain" description="SMP-LTD" evidence="10">
    <location>
        <begin position="454"/>
        <end position="669"/>
    </location>
</feature>